<keyword evidence="2" id="KW-0479">Metal-binding</keyword>
<keyword evidence="3" id="KW-0547">Nucleotide-binding</keyword>
<evidence type="ECO:0000256" key="4">
    <source>
        <dbReference type="ARBA" id="ARBA00022840"/>
    </source>
</evidence>
<keyword evidence="7" id="KW-1133">Transmembrane helix</keyword>
<evidence type="ECO:0000313" key="9">
    <source>
        <dbReference type="Proteomes" id="UP000198211"/>
    </source>
</evidence>
<protein>
    <submittedName>
        <fullName evidence="8">P-type ATPase (P-ATPase)</fullName>
    </submittedName>
</protein>
<evidence type="ECO:0000256" key="1">
    <source>
        <dbReference type="ARBA" id="ARBA00004141"/>
    </source>
</evidence>
<dbReference type="SUPFAM" id="SSF56784">
    <property type="entry name" value="HAD-like"/>
    <property type="match status" value="1"/>
</dbReference>
<keyword evidence="4" id="KW-0067">ATP-binding</keyword>
<evidence type="ECO:0000256" key="6">
    <source>
        <dbReference type="ARBA" id="ARBA00022967"/>
    </source>
</evidence>
<dbReference type="GO" id="GO:0016020">
    <property type="term" value="C:membrane"/>
    <property type="evidence" value="ECO:0007669"/>
    <property type="project" value="UniProtKB-SubCell"/>
</dbReference>
<keyword evidence="7" id="KW-0812">Transmembrane</keyword>
<evidence type="ECO:0000256" key="7">
    <source>
        <dbReference type="SAM" id="Phobius"/>
    </source>
</evidence>
<comment type="subcellular location">
    <subcellularLocation>
        <location evidence="1">Membrane</location>
        <topology evidence="1">Multi-pass membrane protein</topology>
    </subcellularLocation>
</comment>
<keyword evidence="6" id="KW-1278">Translocase</keyword>
<name>A0A225UL56_9STRA</name>
<dbReference type="OrthoDB" id="115914at2759"/>
<dbReference type="Proteomes" id="UP000198211">
    <property type="component" value="Unassembled WGS sequence"/>
</dbReference>
<keyword evidence="9" id="KW-1185">Reference proteome</keyword>
<evidence type="ECO:0000313" key="8">
    <source>
        <dbReference type="EMBL" id="OWY93688.1"/>
    </source>
</evidence>
<dbReference type="PROSITE" id="PS01229">
    <property type="entry name" value="COF_2"/>
    <property type="match status" value="1"/>
</dbReference>
<dbReference type="GO" id="GO:0140358">
    <property type="term" value="F:P-type transmembrane transporter activity"/>
    <property type="evidence" value="ECO:0007669"/>
    <property type="project" value="InterPro"/>
</dbReference>
<dbReference type="Gene3D" id="3.40.50.1000">
    <property type="entry name" value="HAD superfamily/HAD-like"/>
    <property type="match status" value="1"/>
</dbReference>
<evidence type="ECO:0000256" key="3">
    <source>
        <dbReference type="ARBA" id="ARBA00022741"/>
    </source>
</evidence>
<evidence type="ECO:0000256" key="5">
    <source>
        <dbReference type="ARBA" id="ARBA00022842"/>
    </source>
</evidence>
<proteinExistence type="predicted"/>
<dbReference type="InterPro" id="IPR036412">
    <property type="entry name" value="HAD-like_sf"/>
</dbReference>
<accession>A0A225UL56</accession>
<dbReference type="InterPro" id="IPR023214">
    <property type="entry name" value="HAD_sf"/>
</dbReference>
<dbReference type="GO" id="GO:0005524">
    <property type="term" value="F:ATP binding"/>
    <property type="evidence" value="ECO:0007669"/>
    <property type="project" value="UniProtKB-KW"/>
</dbReference>
<dbReference type="GO" id="GO:0046872">
    <property type="term" value="F:metal ion binding"/>
    <property type="evidence" value="ECO:0007669"/>
    <property type="project" value="UniProtKB-KW"/>
</dbReference>
<comment type="caution">
    <text evidence="8">The sequence shown here is derived from an EMBL/GenBank/DDBJ whole genome shotgun (WGS) entry which is preliminary data.</text>
</comment>
<gene>
    <name evidence="8" type="ORF">PHMEG_00036827</name>
</gene>
<evidence type="ECO:0000256" key="2">
    <source>
        <dbReference type="ARBA" id="ARBA00022723"/>
    </source>
</evidence>
<keyword evidence="5" id="KW-0460">Magnesium</keyword>
<dbReference type="PANTHER" id="PTHR45630:SF11">
    <property type="entry name" value="CATION-TRANSPORTING P-TYPE ATPASE N-TERMINAL DOMAIN-CONTAINING PROTEIN"/>
    <property type="match status" value="1"/>
</dbReference>
<dbReference type="STRING" id="4795.A0A225UL56"/>
<feature type="transmembrane region" description="Helical" evidence="7">
    <location>
        <begin position="38"/>
        <end position="59"/>
    </location>
</feature>
<keyword evidence="7" id="KW-0472">Membrane</keyword>
<reference evidence="9" key="1">
    <citation type="submission" date="2017-03" db="EMBL/GenBank/DDBJ databases">
        <title>Phytopthora megakarya and P. palmivora, two closely related causual agents of cacao black pod achieved similar genome size and gene model numbers by different mechanisms.</title>
        <authorList>
            <person name="Ali S."/>
            <person name="Shao J."/>
            <person name="Larry D.J."/>
            <person name="Kronmiller B."/>
            <person name="Shen D."/>
            <person name="Strem M.D."/>
            <person name="Melnick R.L."/>
            <person name="Guiltinan M.J."/>
            <person name="Tyler B.M."/>
            <person name="Meinhardt L.W."/>
            <person name="Bailey B.A."/>
        </authorList>
    </citation>
    <scope>NUCLEOTIDE SEQUENCE [LARGE SCALE GENOMIC DNA]</scope>
    <source>
        <strain evidence="9">zdho120</strain>
    </source>
</reference>
<dbReference type="InterPro" id="IPR006544">
    <property type="entry name" value="P-type_TPase_V"/>
</dbReference>
<dbReference type="GO" id="GO:0019829">
    <property type="term" value="F:ATPase-coupled monoatomic cation transmembrane transporter activity"/>
    <property type="evidence" value="ECO:0007669"/>
    <property type="project" value="TreeGrafter"/>
</dbReference>
<dbReference type="EMBL" id="NBNE01015631">
    <property type="protein sequence ID" value="OWY93688.1"/>
    <property type="molecule type" value="Genomic_DNA"/>
</dbReference>
<organism evidence="8 9">
    <name type="scientific">Phytophthora megakarya</name>
    <dbReference type="NCBI Taxonomy" id="4795"/>
    <lineage>
        <taxon>Eukaryota</taxon>
        <taxon>Sar</taxon>
        <taxon>Stramenopiles</taxon>
        <taxon>Oomycota</taxon>
        <taxon>Peronosporomycetes</taxon>
        <taxon>Peronosporales</taxon>
        <taxon>Peronosporaceae</taxon>
        <taxon>Phytophthora</taxon>
    </lineage>
</organism>
<sequence length="150" mass="16356">MVSTKEVKKLVWHDVDSEEEYELPQDKRMFEDGEDVELAVTGVAFVYLVAMGQIKGLLLHIRIYSRMTRDGIVGGKRHMETGATTGMCGDGGNDCGSLRFAHAGVALIDADVSLFANNVSLIWSVVGLCREGRCSVAASFSSVKPVLRLF</sequence>
<dbReference type="AlphaFoldDB" id="A0A225UL56"/>
<dbReference type="PANTHER" id="PTHR45630">
    <property type="entry name" value="CATION-TRANSPORTING ATPASE-RELATED"/>
    <property type="match status" value="1"/>
</dbReference>